<accession>A0A086T0M1</accession>
<gene>
    <name evidence="21" type="ORF">ACRE_063500</name>
</gene>
<evidence type="ECO:0000256" key="4">
    <source>
        <dbReference type="ARBA" id="ARBA00004653"/>
    </source>
</evidence>
<evidence type="ECO:0000256" key="7">
    <source>
        <dbReference type="ARBA" id="ARBA00022448"/>
    </source>
</evidence>
<keyword evidence="9 19" id="KW-1133">Transmembrane helix</keyword>
<comment type="catalytic activity">
    <reaction evidence="17">
        <text>a 1,2-diacyl-sn-glycero-3-phospho-(1D-myo-inositol-3-phosphate)(in) = a 1,2-diacyl-sn-glycero-3-phospho-(1D-myo-inositol-3-phosphate)(out)</text>
        <dbReference type="Rhea" id="RHEA:67920"/>
        <dbReference type="ChEBI" id="CHEBI:58088"/>
    </reaction>
</comment>
<comment type="caution">
    <text evidence="21">The sequence shown here is derived from an EMBL/GenBank/DDBJ whole genome shotgun (WGS) entry which is preliminary data.</text>
</comment>
<evidence type="ECO:0000256" key="6">
    <source>
        <dbReference type="ARBA" id="ARBA00018074"/>
    </source>
</evidence>
<dbReference type="STRING" id="857340.A0A086T0M1"/>
<evidence type="ECO:0000256" key="8">
    <source>
        <dbReference type="ARBA" id="ARBA00022692"/>
    </source>
</evidence>
<evidence type="ECO:0000256" key="20">
    <source>
        <dbReference type="SAM" id="MobiDB-lite"/>
    </source>
</evidence>
<protein>
    <recommendedName>
        <fullName evidence="6 19">Autophagy-related protein 9</fullName>
    </recommendedName>
</protein>
<feature type="region of interest" description="Disordered" evidence="20">
    <location>
        <begin position="111"/>
        <end position="172"/>
    </location>
</feature>
<dbReference type="HOGENOM" id="CLU_006200_1_1_1"/>
<comment type="function">
    <text evidence="19">Phospholipid scramblase involved in autophagy. Cycles between the preautophagosomal structure/phagophore assembly site (PAS) and the cytoplasmic vesicle pool and supplies membrane for the growing autophagosome. Lipid scramblase activity plays a key role in preautophagosomal structure/phagophore assembly by distributing the phospholipids that arrive through ATG2 from the cytoplasmic to the luminal leaflet of the bilayer, thereby driving autophagosomal membrane expansion.</text>
</comment>
<comment type="catalytic activity">
    <reaction evidence="15">
        <text>a 1,2-diacyl-sn-glycero-3-phospho-L-serine(in) = a 1,2-diacyl-sn-glycero-3-phospho-L-serine(out)</text>
        <dbReference type="Rhea" id="RHEA:38663"/>
        <dbReference type="ChEBI" id="CHEBI:57262"/>
    </reaction>
</comment>
<evidence type="ECO:0000256" key="11">
    <source>
        <dbReference type="ARBA" id="ARBA00023034"/>
    </source>
</evidence>
<dbReference type="Proteomes" id="UP000029964">
    <property type="component" value="Unassembled WGS sequence"/>
</dbReference>
<reference evidence="22" key="1">
    <citation type="journal article" date="2014" name="Genome Announc.">
        <title>Genome sequence and annotation of Acremonium chrysogenum, producer of the beta-lactam antibiotic cephalosporin C.</title>
        <authorList>
            <person name="Terfehr D."/>
            <person name="Dahlmann T.A."/>
            <person name="Specht T."/>
            <person name="Zadra I."/>
            <person name="Kuernsteiner H."/>
            <person name="Kueck U."/>
        </authorList>
    </citation>
    <scope>NUCLEOTIDE SEQUENCE [LARGE SCALE GENOMIC DNA]</scope>
    <source>
        <strain evidence="22">ATCC 11550 / CBS 779.69 / DSM 880 / IAM 14645 / JCM 23072 / IMI 49137</strain>
    </source>
</reference>
<feature type="transmembrane region" description="Helical" evidence="19">
    <location>
        <begin position="564"/>
        <end position="582"/>
    </location>
</feature>
<feature type="region of interest" description="Disordered" evidence="20">
    <location>
        <begin position="769"/>
        <end position="789"/>
    </location>
</feature>
<feature type="transmembrane region" description="Helical" evidence="19">
    <location>
        <begin position="630"/>
        <end position="651"/>
    </location>
</feature>
<keyword evidence="8 19" id="KW-0812">Transmembrane</keyword>
<dbReference type="EMBL" id="JPKY01000082">
    <property type="protein sequence ID" value="KFH42903.1"/>
    <property type="molecule type" value="Genomic_DNA"/>
</dbReference>
<dbReference type="GO" id="GO:0005789">
    <property type="term" value="C:endoplasmic reticulum membrane"/>
    <property type="evidence" value="ECO:0007669"/>
    <property type="project" value="UniProtKB-SubCell"/>
</dbReference>
<keyword evidence="14" id="KW-0968">Cytoplasmic vesicle</keyword>
<dbReference type="GO" id="GO:0017128">
    <property type="term" value="F:phospholipid scramblase activity"/>
    <property type="evidence" value="ECO:0007669"/>
    <property type="project" value="EnsemblFungi"/>
</dbReference>
<comment type="similarity">
    <text evidence="5 19">Belongs to the ATG9 family.</text>
</comment>
<evidence type="ECO:0000256" key="19">
    <source>
        <dbReference type="RuleBase" id="RU364027"/>
    </source>
</evidence>
<name>A0A086T0M1_HAPC1</name>
<dbReference type="GO" id="GO:0000423">
    <property type="term" value="P:mitophagy"/>
    <property type="evidence" value="ECO:0007669"/>
    <property type="project" value="EnsemblFungi"/>
</dbReference>
<comment type="catalytic activity">
    <reaction evidence="18">
        <text>a 1,2-diacyl-sn-glycero-3-phosphocholine(in) = a 1,2-diacyl-sn-glycero-3-phosphocholine(out)</text>
        <dbReference type="Rhea" id="RHEA:38571"/>
        <dbReference type="ChEBI" id="CHEBI:57643"/>
    </reaction>
</comment>
<sequence length="896" mass="101608">MTSNIFGRLAAASQGTRSFYEQLRARDNDDEDDDEDLEQGHIDEENLKHHLNEFDTEDVAGADSRITVGSVAFGATGPQGPSGSPLSRWKHHDEDIDNDVPASLLVEHNDADQAAPPNPSRNARRTHPQNPTSSPSAARARAQWGAVTTHQPFDHDSANAQPRGPRPRPLMAAKASSSPKERALWRWVNTSNLDSFMGDVYDYFEGGGFWCILCSNALWLLKTLFVMVLLTFLSQCVDYSKLPQSKSLDQVRINQCTRKMSGFWSLVIWIYSFFFIWKAVQYFLEIRRLSHVRQFYIHLLEIPEQDMQTVSWQDIVARVMALRDQNPKTATNIPRSLRRFIGSQSKERLDAHDIANRLMRKENYLIAMINKDVLDLSLPFPFLRGRQLFSKTMEWNLQFCILDMAFNELGQVQQDFLRADRRGLLSHKLRQRFFFAGCLNLLLAPAFLAYVVIVYFFTYYNASPLLPASEYQKDPKLAAARKYTRLAEWKFREFNELPHIFYERLNMSIPFASRYIDQFPKRMTEEVARSINFMTGALTAVLAVLTVLDSELFLGFEITKDRTVLFYLGVFGAIWAMTRGMVSEETTVFNPEYAMRSVAEYTHYMPDHWQGRLHSFEVKQEFAELYKMKLVIFLEEVMGIMTTSLILLLTLPKCSDQIVDFFREFTIHVDGLGYVCSFAVFDFKKGVGKADAHGAGEDVREDYYSTKHGKMAASYFGFIDNYFMNPKTGIPGHVPPGARHHFHPPPAFPGLNSPTLAADMQGSHVLRPETGRARPRMGGPGATRPLQTAPSPMGSLLLDPHHYPTGINAGQMSLHRSRHPRGGFRGDSQIIEEGAEDISQYEDEGILGESAWQTSPGRGLSRDNSAANTEEPEAGVLGMINQLRQTQRTRRGGGVI</sequence>
<dbReference type="PANTHER" id="PTHR13038">
    <property type="entry name" value="APG9 AUTOPHAGY 9"/>
    <property type="match status" value="1"/>
</dbReference>
<dbReference type="GO" id="GO:0034045">
    <property type="term" value="C:phagophore assembly site membrane"/>
    <property type="evidence" value="ECO:0007669"/>
    <property type="project" value="UniProtKB-SubCell"/>
</dbReference>
<evidence type="ECO:0000256" key="13">
    <source>
        <dbReference type="ARBA" id="ARBA00023136"/>
    </source>
</evidence>
<dbReference type="GO" id="GO:0005776">
    <property type="term" value="C:autophagosome"/>
    <property type="evidence" value="ECO:0007669"/>
    <property type="project" value="TreeGrafter"/>
</dbReference>
<evidence type="ECO:0000313" key="21">
    <source>
        <dbReference type="EMBL" id="KFH42903.1"/>
    </source>
</evidence>
<dbReference type="GO" id="GO:0061908">
    <property type="term" value="C:phagophore"/>
    <property type="evidence" value="ECO:0007669"/>
    <property type="project" value="EnsemblFungi"/>
</dbReference>
<dbReference type="GO" id="GO:0000139">
    <property type="term" value="C:Golgi membrane"/>
    <property type="evidence" value="ECO:0007669"/>
    <property type="project" value="UniProtKB-SubCell"/>
</dbReference>
<dbReference type="OrthoDB" id="2020634at2759"/>
<feature type="transmembrane region" description="Helical" evidence="19">
    <location>
        <begin position="262"/>
        <end position="284"/>
    </location>
</feature>
<evidence type="ECO:0000256" key="12">
    <source>
        <dbReference type="ARBA" id="ARBA00023055"/>
    </source>
</evidence>
<dbReference type="GO" id="GO:0034727">
    <property type="term" value="P:piecemeal microautophagy of the nucleus"/>
    <property type="evidence" value="ECO:0007669"/>
    <property type="project" value="EnsemblFungi"/>
</dbReference>
<proteinExistence type="inferred from homology"/>
<dbReference type="GO" id="GO:0061709">
    <property type="term" value="P:reticulophagy"/>
    <property type="evidence" value="ECO:0007669"/>
    <property type="project" value="EnsemblFungi"/>
</dbReference>
<organism evidence="21 22">
    <name type="scientific">Hapsidospora chrysogenum (strain ATCC 11550 / CBS 779.69 / DSM 880 / IAM 14645 / JCM 23072 / IMI 49137)</name>
    <name type="common">Acremonium chrysogenum</name>
    <dbReference type="NCBI Taxonomy" id="857340"/>
    <lineage>
        <taxon>Eukaryota</taxon>
        <taxon>Fungi</taxon>
        <taxon>Dikarya</taxon>
        <taxon>Ascomycota</taxon>
        <taxon>Pezizomycotina</taxon>
        <taxon>Sordariomycetes</taxon>
        <taxon>Hypocreomycetidae</taxon>
        <taxon>Hypocreales</taxon>
        <taxon>Bionectriaceae</taxon>
        <taxon>Hapsidospora</taxon>
    </lineage>
</organism>
<comment type="catalytic activity">
    <reaction evidence="16">
        <text>a 1,2-diacyl-sn-glycero-3-phosphoethanolamine(in) = a 1,2-diacyl-sn-glycero-3-phosphoethanolamine(out)</text>
        <dbReference type="Rhea" id="RHEA:38895"/>
        <dbReference type="ChEBI" id="CHEBI:64612"/>
    </reaction>
</comment>
<feature type="transmembrane region" description="Helical" evidence="19">
    <location>
        <begin position="433"/>
        <end position="457"/>
    </location>
</feature>
<evidence type="ECO:0000256" key="3">
    <source>
        <dbReference type="ARBA" id="ARBA00004511"/>
    </source>
</evidence>
<evidence type="ECO:0000256" key="5">
    <source>
        <dbReference type="ARBA" id="ARBA00006185"/>
    </source>
</evidence>
<evidence type="ECO:0000256" key="17">
    <source>
        <dbReference type="ARBA" id="ARBA00024621"/>
    </source>
</evidence>
<evidence type="ECO:0000256" key="14">
    <source>
        <dbReference type="ARBA" id="ARBA00023329"/>
    </source>
</evidence>
<keyword evidence="11" id="KW-0333">Golgi apparatus</keyword>
<dbReference type="PANTHER" id="PTHR13038:SF10">
    <property type="entry name" value="AUTOPHAGY-RELATED PROTEIN 9"/>
    <property type="match status" value="1"/>
</dbReference>
<dbReference type="AlphaFoldDB" id="A0A086T0M1"/>
<evidence type="ECO:0000256" key="18">
    <source>
        <dbReference type="ARBA" id="ARBA00024631"/>
    </source>
</evidence>
<evidence type="ECO:0000256" key="2">
    <source>
        <dbReference type="ARBA" id="ARBA00004477"/>
    </source>
</evidence>
<feature type="region of interest" description="Disordered" evidence="20">
    <location>
        <begin position="71"/>
        <end position="94"/>
    </location>
</feature>
<comment type="subcellular location">
    <subcellularLocation>
        <location evidence="1">Cytoplasmic vesicle membrane</location>
        <topology evidence="1">Multi-pass membrane protein</topology>
    </subcellularLocation>
    <subcellularLocation>
        <location evidence="2">Endoplasmic reticulum membrane</location>
        <topology evidence="2">Multi-pass membrane protein</topology>
    </subcellularLocation>
    <subcellularLocation>
        <location evidence="4">Golgi apparatus membrane</location>
        <topology evidence="4">Multi-pass membrane protein</topology>
    </subcellularLocation>
    <subcellularLocation>
        <location evidence="3 19">Preautophagosomal structure membrane</location>
        <topology evidence="3 19">Multi-pass membrane protein</topology>
    </subcellularLocation>
</comment>
<dbReference type="GO" id="GO:0005739">
    <property type="term" value="C:mitochondrion"/>
    <property type="evidence" value="ECO:0007669"/>
    <property type="project" value="EnsemblFungi"/>
</dbReference>
<dbReference type="InterPro" id="IPR007241">
    <property type="entry name" value="Autophagy-rel_prot_9"/>
</dbReference>
<evidence type="ECO:0000256" key="15">
    <source>
        <dbReference type="ARBA" id="ARBA00024479"/>
    </source>
</evidence>
<feature type="region of interest" description="Disordered" evidence="20">
    <location>
        <begin position="849"/>
        <end position="873"/>
    </location>
</feature>
<evidence type="ECO:0000256" key="16">
    <source>
        <dbReference type="ARBA" id="ARBA00024615"/>
    </source>
</evidence>
<keyword evidence="10 19" id="KW-0072">Autophagy</keyword>
<feature type="compositionally biased region" description="Polar residues" evidence="20">
    <location>
        <begin position="851"/>
        <end position="868"/>
    </location>
</feature>
<evidence type="ECO:0000313" key="22">
    <source>
        <dbReference type="Proteomes" id="UP000029964"/>
    </source>
</evidence>
<dbReference type="GO" id="GO:0034497">
    <property type="term" value="P:protein localization to phagophore assembly site"/>
    <property type="evidence" value="ECO:0007669"/>
    <property type="project" value="EnsemblFungi"/>
</dbReference>
<keyword evidence="13 19" id="KW-0472">Membrane</keyword>
<feature type="transmembrane region" description="Helical" evidence="19">
    <location>
        <begin position="531"/>
        <end position="552"/>
    </location>
</feature>
<evidence type="ECO:0000256" key="9">
    <source>
        <dbReference type="ARBA" id="ARBA00022989"/>
    </source>
</evidence>
<keyword evidence="7 19" id="KW-0813">Transport</keyword>
<evidence type="ECO:0000256" key="1">
    <source>
        <dbReference type="ARBA" id="ARBA00004439"/>
    </source>
</evidence>
<evidence type="ECO:0000256" key="10">
    <source>
        <dbReference type="ARBA" id="ARBA00023006"/>
    </source>
</evidence>
<keyword evidence="22" id="KW-1185">Reference proteome</keyword>
<keyword evidence="12 19" id="KW-0445">Lipid transport</keyword>
<dbReference type="GO" id="GO:0030659">
    <property type="term" value="C:cytoplasmic vesicle membrane"/>
    <property type="evidence" value="ECO:0007669"/>
    <property type="project" value="UniProtKB-SubCell"/>
</dbReference>
<dbReference type="Pfam" id="PF04109">
    <property type="entry name" value="ATG9"/>
    <property type="match status" value="1"/>
</dbReference>